<dbReference type="Proteomes" id="UP000499080">
    <property type="component" value="Unassembled WGS sequence"/>
</dbReference>
<evidence type="ECO:0000313" key="4">
    <source>
        <dbReference type="EMBL" id="GBM87306.1"/>
    </source>
</evidence>
<comment type="caution">
    <text evidence="4">The sequence shown here is derived from an EMBL/GenBank/DDBJ whole genome shotgun (WGS) entry which is preliminary data.</text>
</comment>
<organism evidence="4 5">
    <name type="scientific">Araneus ventricosus</name>
    <name type="common">Orbweaver spider</name>
    <name type="synonym">Epeira ventricosa</name>
    <dbReference type="NCBI Taxonomy" id="182803"/>
    <lineage>
        <taxon>Eukaryota</taxon>
        <taxon>Metazoa</taxon>
        <taxon>Ecdysozoa</taxon>
        <taxon>Arthropoda</taxon>
        <taxon>Chelicerata</taxon>
        <taxon>Arachnida</taxon>
        <taxon>Araneae</taxon>
        <taxon>Araneomorphae</taxon>
        <taxon>Entelegynae</taxon>
        <taxon>Araneoidea</taxon>
        <taxon>Araneidae</taxon>
        <taxon>Araneus</taxon>
    </lineage>
</organism>
<dbReference type="OrthoDB" id="6431090at2759"/>
<accession>A0A4Y2JDN8</accession>
<keyword evidence="5" id="KW-1185">Reference proteome</keyword>
<protein>
    <recommendedName>
        <fullName evidence="3">EB domain-containing protein</fullName>
    </recommendedName>
</protein>
<dbReference type="InterPro" id="IPR006149">
    <property type="entry name" value="EB_dom"/>
</dbReference>
<proteinExistence type="predicted"/>
<keyword evidence="1" id="KW-0812">Transmembrane</keyword>
<reference evidence="4 5" key="1">
    <citation type="journal article" date="2019" name="Sci. Rep.">
        <title>Orb-weaving spider Araneus ventricosus genome elucidates the spidroin gene catalogue.</title>
        <authorList>
            <person name="Kono N."/>
            <person name="Nakamura H."/>
            <person name="Ohtoshi R."/>
            <person name="Moran D.A.P."/>
            <person name="Shinohara A."/>
            <person name="Yoshida Y."/>
            <person name="Fujiwara M."/>
            <person name="Mori M."/>
            <person name="Tomita M."/>
            <person name="Arakawa K."/>
        </authorList>
    </citation>
    <scope>NUCLEOTIDE SEQUENCE [LARGE SCALE GENOMIC DNA]</scope>
</reference>
<keyword evidence="1" id="KW-1133">Transmembrane helix</keyword>
<evidence type="ECO:0000313" key="5">
    <source>
        <dbReference type="Proteomes" id="UP000499080"/>
    </source>
</evidence>
<keyword evidence="1" id="KW-0472">Membrane</keyword>
<feature type="transmembrane region" description="Helical" evidence="1">
    <location>
        <begin position="142"/>
        <end position="166"/>
    </location>
</feature>
<evidence type="ECO:0000259" key="3">
    <source>
        <dbReference type="Pfam" id="PF01683"/>
    </source>
</evidence>
<dbReference type="EMBL" id="BGPR01003371">
    <property type="protein sequence ID" value="GBM87306.1"/>
    <property type="molecule type" value="Genomic_DNA"/>
</dbReference>
<evidence type="ECO:0000256" key="1">
    <source>
        <dbReference type="SAM" id="Phobius"/>
    </source>
</evidence>
<dbReference type="AlphaFoldDB" id="A0A4Y2JDN8"/>
<keyword evidence="2" id="KW-0732">Signal</keyword>
<gene>
    <name evidence="4" type="ORF">AVEN_107422_1</name>
</gene>
<dbReference type="Pfam" id="PF01683">
    <property type="entry name" value="EB"/>
    <property type="match status" value="1"/>
</dbReference>
<evidence type="ECO:0000256" key="2">
    <source>
        <dbReference type="SAM" id="SignalP"/>
    </source>
</evidence>
<feature type="chain" id="PRO_5021479869" description="EB domain-containing protein" evidence="2">
    <location>
        <begin position="25"/>
        <end position="173"/>
    </location>
</feature>
<feature type="signal peptide" evidence="2">
    <location>
        <begin position="1"/>
        <end position="24"/>
    </location>
</feature>
<name>A0A4Y2JDN8_ARAVE</name>
<sequence length="173" mass="19364">MKIINFYGVNCLSIFLILLLQAEGLSWTWSNLFGFTQPKDGPVEYDRINITCQAITDCTPSINGSICANGFCDCPEEMPIFVNATVKFNMSYCLPALNLTQTNCSFNQQCNYENSECLQETCKCAEKFIPVDGKCKLEERTAMIPIIVGSIIAAAIIFTLVSYFIMSRRKDVT</sequence>
<feature type="domain" description="EB" evidence="3">
    <location>
        <begin position="91"/>
        <end position="135"/>
    </location>
</feature>